<dbReference type="InParanoid" id="E0VDL0"/>
<dbReference type="eggNOG" id="ENOG502T215">
    <property type="taxonomic scope" value="Eukaryota"/>
</dbReference>
<evidence type="ECO:0000256" key="1">
    <source>
        <dbReference type="SAM" id="MobiDB-lite"/>
    </source>
</evidence>
<feature type="region of interest" description="Disordered" evidence="1">
    <location>
        <begin position="156"/>
        <end position="201"/>
    </location>
</feature>
<reference evidence="2" key="1">
    <citation type="submission" date="2007-04" db="EMBL/GenBank/DDBJ databases">
        <title>Annotation of Pediculus humanus corporis strain USDA.</title>
        <authorList>
            <person name="Kirkness E."/>
            <person name="Hannick L."/>
            <person name="Hass B."/>
            <person name="Bruggner R."/>
            <person name="Lawson D."/>
            <person name="Bidwell S."/>
            <person name="Joardar V."/>
            <person name="Caler E."/>
            <person name="Walenz B."/>
            <person name="Inman J."/>
            <person name="Schobel S."/>
            <person name="Galinsky K."/>
            <person name="Amedeo P."/>
            <person name="Strausberg R."/>
        </authorList>
    </citation>
    <scope>NUCLEOTIDE SEQUENCE</scope>
    <source>
        <strain evidence="2">USDA</strain>
    </source>
</reference>
<dbReference type="OrthoDB" id="7415886at2759"/>
<feature type="compositionally biased region" description="Polar residues" evidence="1">
    <location>
        <begin position="54"/>
        <end position="65"/>
    </location>
</feature>
<dbReference type="GeneID" id="8238328"/>
<keyword evidence="4" id="KW-1185">Reference proteome</keyword>
<proteinExistence type="predicted"/>
<evidence type="ECO:0000313" key="3">
    <source>
        <dbReference type="EnsemblMetazoa" id="PHUM118420-PA"/>
    </source>
</evidence>
<dbReference type="AlphaFoldDB" id="E0VDL0"/>
<dbReference type="Proteomes" id="UP000009046">
    <property type="component" value="Unassembled WGS sequence"/>
</dbReference>
<organism>
    <name type="scientific">Pediculus humanus subsp. corporis</name>
    <name type="common">Body louse</name>
    <dbReference type="NCBI Taxonomy" id="121224"/>
    <lineage>
        <taxon>Eukaryota</taxon>
        <taxon>Metazoa</taxon>
        <taxon>Ecdysozoa</taxon>
        <taxon>Arthropoda</taxon>
        <taxon>Hexapoda</taxon>
        <taxon>Insecta</taxon>
        <taxon>Pterygota</taxon>
        <taxon>Neoptera</taxon>
        <taxon>Paraneoptera</taxon>
        <taxon>Psocodea</taxon>
        <taxon>Troctomorpha</taxon>
        <taxon>Phthiraptera</taxon>
        <taxon>Anoplura</taxon>
        <taxon>Pediculidae</taxon>
        <taxon>Pediculus</taxon>
    </lineage>
</organism>
<reference evidence="3" key="3">
    <citation type="submission" date="2020-05" db="UniProtKB">
        <authorList>
            <consortium name="EnsemblMetazoa"/>
        </authorList>
    </citation>
    <scope>IDENTIFICATION</scope>
    <source>
        <strain evidence="3">USDA</strain>
    </source>
</reference>
<dbReference type="EMBL" id="DS235078">
    <property type="protein sequence ID" value="EEB11466.1"/>
    <property type="molecule type" value="Genomic_DNA"/>
</dbReference>
<reference evidence="2" key="2">
    <citation type="submission" date="2007-04" db="EMBL/GenBank/DDBJ databases">
        <title>The genome of the human body louse.</title>
        <authorList>
            <consortium name="The Human Body Louse Genome Consortium"/>
            <person name="Kirkness E."/>
            <person name="Walenz B."/>
            <person name="Hass B."/>
            <person name="Bruggner R."/>
            <person name="Strausberg R."/>
        </authorList>
    </citation>
    <scope>NUCLEOTIDE SEQUENCE</scope>
    <source>
        <strain evidence="2">USDA</strain>
    </source>
</reference>
<dbReference type="EnsemblMetazoa" id="PHUM118420-RA">
    <property type="protein sequence ID" value="PHUM118420-PA"/>
    <property type="gene ID" value="PHUM118420"/>
</dbReference>
<dbReference type="HOGENOM" id="CLU_1361882_0_0_1"/>
<evidence type="ECO:0000313" key="2">
    <source>
        <dbReference type="EMBL" id="EEB11466.1"/>
    </source>
</evidence>
<dbReference type="EMBL" id="AAZO01001393">
    <property type="status" value="NOT_ANNOTATED_CDS"/>
    <property type="molecule type" value="Genomic_DNA"/>
</dbReference>
<dbReference type="RefSeq" id="XP_002424204.1">
    <property type="nucleotide sequence ID" value="XM_002424159.1"/>
</dbReference>
<evidence type="ECO:0000313" key="4">
    <source>
        <dbReference type="Proteomes" id="UP000009046"/>
    </source>
</evidence>
<dbReference type="VEuPathDB" id="VectorBase:PHUM118420"/>
<dbReference type="OMA" id="HCAKEAP"/>
<dbReference type="CTD" id="8238328"/>
<dbReference type="KEGG" id="phu:Phum_PHUM118420"/>
<dbReference type="STRING" id="121224.E0VDL0"/>
<sequence length="201" mass="22048">MAAPVDQSNSGSSGETVGISYADAVINFRNNGENNKENINSTIQPKIVKEKTVKAQQTGSSNRANKQPAFATNKAWKQDDFPQINSRPNRFKQGDRDKKQINQNQNDNEITNIGTSEKSKGSAKAKPSEASSPPTVEKIKYIEAPLPKVNPWTIKRNSINSIPSAPLSTVISNKSEKDNDMFATSQIEDKDRNRGNESVTA</sequence>
<gene>
    <name evidence="3" type="primary">8238328</name>
    <name evidence="2" type="ORF">Phum_PHUM118420</name>
</gene>
<feature type="region of interest" description="Disordered" evidence="1">
    <location>
        <begin position="48"/>
        <end position="137"/>
    </location>
</feature>
<accession>E0VDL0</accession>
<feature type="compositionally biased region" description="Low complexity" evidence="1">
    <location>
        <begin position="101"/>
        <end position="135"/>
    </location>
</feature>
<protein>
    <submittedName>
        <fullName evidence="2 3">Uncharacterized protein</fullName>
    </submittedName>
</protein>
<feature type="compositionally biased region" description="Polar residues" evidence="1">
    <location>
        <begin position="156"/>
        <end position="173"/>
    </location>
</feature>
<name>E0VDL0_PEDHC</name>